<dbReference type="PROSITE" id="PS51257">
    <property type="entry name" value="PROKAR_LIPOPROTEIN"/>
    <property type="match status" value="1"/>
</dbReference>
<gene>
    <name evidence="1" type="ordered locus">Pisl_1781</name>
</gene>
<keyword evidence="2" id="KW-1185">Reference proteome</keyword>
<reference evidence="1" key="1">
    <citation type="submission" date="2006-12" db="EMBL/GenBank/DDBJ databases">
        <title>Complete sequence of Pyrobaculum islandicum DSM 4184.</title>
        <authorList>
            <person name="Copeland A."/>
            <person name="Lucas S."/>
            <person name="Lapidus A."/>
            <person name="Barry K."/>
            <person name="Detter J.C."/>
            <person name="Glavina del Rio T."/>
            <person name="Dalin E."/>
            <person name="Tice H."/>
            <person name="Pitluck S."/>
            <person name="Meincke L."/>
            <person name="Brettin T."/>
            <person name="Bruce D."/>
            <person name="Han C."/>
            <person name="Tapia R."/>
            <person name="Gilna P."/>
            <person name="Schmutz J."/>
            <person name="Larimer F."/>
            <person name="Land M."/>
            <person name="Hauser L."/>
            <person name="Kyrpides N."/>
            <person name="Mikhailova N."/>
            <person name="Cozen A.E."/>
            <person name="Fitz-Gibbon S.T."/>
            <person name="House C.H."/>
            <person name="Saltikov C."/>
            <person name="Lowe T."/>
            <person name="Richardson P."/>
        </authorList>
    </citation>
    <scope>NUCLEOTIDE SEQUENCE [LARGE SCALE GENOMIC DNA]</scope>
    <source>
        <strain evidence="1">DSM 4184</strain>
    </source>
</reference>
<dbReference type="GeneID" id="71810780"/>
<dbReference type="STRING" id="384616.Pisl_1781"/>
<accession>A1RVE8</accession>
<dbReference type="KEGG" id="pis:Pisl_1781"/>
<name>A1RVE8_PYRIL</name>
<dbReference type="eggNOG" id="arCOG03409">
    <property type="taxonomic scope" value="Archaea"/>
</dbReference>
<protein>
    <submittedName>
        <fullName evidence="1">Uncharacterized protein</fullName>
    </submittedName>
</protein>
<dbReference type="AlphaFoldDB" id="A1RVE8"/>
<dbReference type="EMBL" id="CP000504">
    <property type="protein sequence ID" value="ABL88930.1"/>
    <property type="molecule type" value="Genomic_DNA"/>
</dbReference>
<organism evidence="1 2">
    <name type="scientific">Pyrobaculum islandicum (strain DSM 4184 / JCM 9189 / GEO3)</name>
    <dbReference type="NCBI Taxonomy" id="384616"/>
    <lineage>
        <taxon>Archaea</taxon>
        <taxon>Thermoproteota</taxon>
        <taxon>Thermoprotei</taxon>
        <taxon>Thermoproteales</taxon>
        <taxon>Thermoproteaceae</taxon>
        <taxon>Pyrobaculum</taxon>
    </lineage>
</organism>
<dbReference type="HOGENOM" id="CLU_2313897_0_0_2"/>
<proteinExistence type="predicted"/>
<dbReference type="Gene3D" id="3.40.50.300">
    <property type="entry name" value="P-loop containing nucleotide triphosphate hydrolases"/>
    <property type="match status" value="1"/>
</dbReference>
<evidence type="ECO:0000313" key="2">
    <source>
        <dbReference type="Proteomes" id="UP000002595"/>
    </source>
</evidence>
<dbReference type="RefSeq" id="WP_011763505.1">
    <property type="nucleotide sequence ID" value="NC_008701.1"/>
</dbReference>
<evidence type="ECO:0000313" key="1">
    <source>
        <dbReference type="EMBL" id="ABL88930.1"/>
    </source>
</evidence>
<dbReference type="InterPro" id="IPR027417">
    <property type="entry name" value="P-loop_NTPase"/>
</dbReference>
<dbReference type="Proteomes" id="UP000002595">
    <property type="component" value="Chromosome"/>
</dbReference>
<sequence length="99" mass="10735">MRVQYTYPFLLYGLLGCGKMTLAQKVAEKTEELFGGDALVLYVDTRAERWDDALFSNAVDILGEVVKALATQFAGRPAGEVAAKFTTTAGDTEAPTRRG</sequence>